<keyword evidence="6" id="KW-0961">Cell wall biogenesis/degradation</keyword>
<dbReference type="Pfam" id="PF00768">
    <property type="entry name" value="Peptidase_S11"/>
    <property type="match status" value="1"/>
</dbReference>
<dbReference type="GO" id="GO:0006508">
    <property type="term" value="P:proteolysis"/>
    <property type="evidence" value="ECO:0007669"/>
    <property type="project" value="InterPro"/>
</dbReference>
<dbReference type="SUPFAM" id="SSF56601">
    <property type="entry name" value="beta-lactamase/transpeptidase-like"/>
    <property type="match status" value="1"/>
</dbReference>
<dbReference type="InterPro" id="IPR012338">
    <property type="entry name" value="Beta-lactam/transpept-like"/>
</dbReference>
<dbReference type="PANTHER" id="PTHR21581">
    <property type="entry name" value="D-ALANYL-D-ALANINE CARBOXYPEPTIDASE"/>
    <property type="match status" value="1"/>
</dbReference>
<evidence type="ECO:0000256" key="8">
    <source>
        <dbReference type="PIRSR" id="PIRSR618044-2"/>
    </source>
</evidence>
<dbReference type="GO" id="GO:0009002">
    <property type="term" value="F:serine-type D-Ala-D-Ala carboxypeptidase activity"/>
    <property type="evidence" value="ECO:0007669"/>
    <property type="project" value="InterPro"/>
</dbReference>
<keyword evidence="3" id="KW-0378">Hydrolase</keyword>
<name>A0A5M6IGP0_9PROT</name>
<organism evidence="11 12">
    <name type="scientific">Roseospira marina</name>
    <dbReference type="NCBI Taxonomy" id="140057"/>
    <lineage>
        <taxon>Bacteria</taxon>
        <taxon>Pseudomonadati</taxon>
        <taxon>Pseudomonadota</taxon>
        <taxon>Alphaproteobacteria</taxon>
        <taxon>Rhodospirillales</taxon>
        <taxon>Rhodospirillaceae</taxon>
        <taxon>Roseospira</taxon>
    </lineage>
</organism>
<keyword evidence="5" id="KW-0573">Peptidoglycan synthesis</keyword>
<dbReference type="Gene3D" id="3.40.710.10">
    <property type="entry name" value="DD-peptidase/beta-lactamase superfamily"/>
    <property type="match status" value="1"/>
</dbReference>
<feature type="active site" description="Acyl-ester intermediate" evidence="7">
    <location>
        <position position="60"/>
    </location>
</feature>
<feature type="active site" evidence="7">
    <location>
        <position position="120"/>
    </location>
</feature>
<dbReference type="GO" id="GO:0009252">
    <property type="term" value="P:peptidoglycan biosynthetic process"/>
    <property type="evidence" value="ECO:0007669"/>
    <property type="project" value="UniProtKB-KW"/>
</dbReference>
<evidence type="ECO:0000256" key="4">
    <source>
        <dbReference type="ARBA" id="ARBA00022960"/>
    </source>
</evidence>
<dbReference type="PRINTS" id="PR00725">
    <property type="entry name" value="DADACBPTASE1"/>
</dbReference>
<protein>
    <submittedName>
        <fullName evidence="11">D-alanyl-D-alanine carboxypeptidase</fullName>
    </submittedName>
</protein>
<evidence type="ECO:0000256" key="3">
    <source>
        <dbReference type="ARBA" id="ARBA00022801"/>
    </source>
</evidence>
<dbReference type="GO" id="GO:0071555">
    <property type="term" value="P:cell wall organization"/>
    <property type="evidence" value="ECO:0007669"/>
    <property type="project" value="UniProtKB-KW"/>
</dbReference>
<evidence type="ECO:0000256" key="6">
    <source>
        <dbReference type="ARBA" id="ARBA00023316"/>
    </source>
</evidence>
<dbReference type="RefSeq" id="WP_150060576.1">
    <property type="nucleotide sequence ID" value="NZ_JACHII010000001.1"/>
</dbReference>
<keyword evidence="2" id="KW-0732">Signal</keyword>
<comment type="caution">
    <text evidence="11">The sequence shown here is derived from an EMBL/GenBank/DDBJ whole genome shotgun (WGS) entry which is preliminary data.</text>
</comment>
<gene>
    <name evidence="11" type="ORF">F1188_01380</name>
</gene>
<feature type="domain" description="Peptidase S11 D-alanyl-D-alanine carboxypeptidase A N-terminal" evidence="10">
    <location>
        <begin position="34"/>
        <end position="253"/>
    </location>
</feature>
<feature type="binding site" evidence="8">
    <location>
        <position position="223"/>
    </location>
    <ligand>
        <name>substrate</name>
    </ligand>
</feature>
<evidence type="ECO:0000256" key="1">
    <source>
        <dbReference type="ARBA" id="ARBA00007164"/>
    </source>
</evidence>
<dbReference type="PANTHER" id="PTHR21581:SF6">
    <property type="entry name" value="TRAFFICKING PROTEIN PARTICLE COMPLEX SUBUNIT 12"/>
    <property type="match status" value="1"/>
</dbReference>
<evidence type="ECO:0000313" key="11">
    <source>
        <dbReference type="EMBL" id="KAA5607443.1"/>
    </source>
</evidence>
<dbReference type="GO" id="GO:0008360">
    <property type="term" value="P:regulation of cell shape"/>
    <property type="evidence" value="ECO:0007669"/>
    <property type="project" value="UniProtKB-KW"/>
</dbReference>
<evidence type="ECO:0000256" key="7">
    <source>
        <dbReference type="PIRSR" id="PIRSR618044-1"/>
    </source>
</evidence>
<sequence length="414" mass="43358">MRTAARGIAGLLLVSVLGLAGPPISPARAFDERGAHIVVDAATGRILAANKPNHPRYPASLTKMMTVLMLFRALESGAITPQTPIPMSANAAAANPVKLGLAPGDSITVAEAIPALIARSANDVAVAVAEFLGGTEDAFAEDMTRVARVELGMSRTTFRNASGLPDDAHVTTARDMARLARTLWRDYAAQFGAFGTTVFHFRGGALPTYNPLLASYAGADGLKTGFTCAAGYNLAGTAQRNGHRVIAIVLGAGTSMERNTTITTLMDRGFDRIAALEDFATETNPAPLGLAALPTLDALRAPRPLRDHAAPDVEGCGGVYAGGWAINLGSTGSLSKARWMANQAAERYGGKALTVPVGTGGMVKHNAYVAALSAGQARSICAQRQRSGEYCVVRSPRMMWASQAAVQRLRRSMQ</sequence>
<keyword evidence="11" id="KW-0121">Carboxypeptidase</keyword>
<comment type="similarity">
    <text evidence="1 9">Belongs to the peptidase S11 family.</text>
</comment>
<accession>A0A5M6IGP0</accession>
<feature type="active site" description="Proton acceptor" evidence="7">
    <location>
        <position position="63"/>
    </location>
</feature>
<reference evidence="11 12" key="1">
    <citation type="submission" date="2019-09" db="EMBL/GenBank/DDBJ databases">
        <title>Genome sequence of Roseospira marina, one of the more divergent members of the non-sulfur purple photosynthetic bacterial family, the Rhodospirillaceae.</title>
        <authorList>
            <person name="Meyer T."/>
            <person name="Kyndt J."/>
        </authorList>
    </citation>
    <scope>NUCLEOTIDE SEQUENCE [LARGE SCALE GENOMIC DNA]</scope>
    <source>
        <strain evidence="11 12">DSM 15113</strain>
    </source>
</reference>
<evidence type="ECO:0000313" key="12">
    <source>
        <dbReference type="Proteomes" id="UP000324065"/>
    </source>
</evidence>
<dbReference type="OrthoDB" id="9795979at2"/>
<keyword evidence="11" id="KW-0645">Protease</keyword>
<evidence type="ECO:0000256" key="2">
    <source>
        <dbReference type="ARBA" id="ARBA00022729"/>
    </source>
</evidence>
<dbReference type="AlphaFoldDB" id="A0A5M6IGP0"/>
<proteinExistence type="inferred from homology"/>
<evidence type="ECO:0000256" key="5">
    <source>
        <dbReference type="ARBA" id="ARBA00022984"/>
    </source>
</evidence>
<dbReference type="InterPro" id="IPR001967">
    <property type="entry name" value="Peptidase_S11_N"/>
</dbReference>
<dbReference type="InterPro" id="IPR018044">
    <property type="entry name" value="Peptidase_S11"/>
</dbReference>
<keyword evidence="12" id="KW-1185">Reference proteome</keyword>
<dbReference type="EMBL" id="VWPJ01000001">
    <property type="protein sequence ID" value="KAA5607443.1"/>
    <property type="molecule type" value="Genomic_DNA"/>
</dbReference>
<evidence type="ECO:0000259" key="10">
    <source>
        <dbReference type="Pfam" id="PF00768"/>
    </source>
</evidence>
<evidence type="ECO:0000256" key="9">
    <source>
        <dbReference type="RuleBase" id="RU004016"/>
    </source>
</evidence>
<dbReference type="Proteomes" id="UP000324065">
    <property type="component" value="Unassembled WGS sequence"/>
</dbReference>
<keyword evidence="4" id="KW-0133">Cell shape</keyword>